<dbReference type="AlphaFoldDB" id="A0A7R9JG96"/>
<sequence length="101" mass="11663">MYSCALPPVSGKCLAYMPRYYFDPETKSCTRFVYGGCLGNCNKFISCFYKANIKKGVQNRETWYIKDSECKKLDPGYVIHDCTGYFNKKDCEHCLIGEDYS</sequence>
<keyword evidence="2" id="KW-0722">Serine protease inhibitor</keyword>
<name>A0A7R9JG96_TIMCA</name>
<reference evidence="4" key="1">
    <citation type="submission" date="2020-11" db="EMBL/GenBank/DDBJ databases">
        <authorList>
            <person name="Tran Van P."/>
        </authorList>
    </citation>
    <scope>NUCLEOTIDE SEQUENCE</scope>
</reference>
<feature type="domain" description="BPTI/Kunitz inhibitor" evidence="3">
    <location>
        <begin position="4"/>
        <end position="46"/>
    </location>
</feature>
<dbReference type="Gene3D" id="4.10.410.10">
    <property type="entry name" value="Pancreatic trypsin inhibitor Kunitz domain"/>
    <property type="match status" value="1"/>
</dbReference>
<evidence type="ECO:0000256" key="1">
    <source>
        <dbReference type="ARBA" id="ARBA00022690"/>
    </source>
</evidence>
<dbReference type="InterPro" id="IPR002223">
    <property type="entry name" value="Kunitz_BPTI"/>
</dbReference>
<dbReference type="Pfam" id="PF00014">
    <property type="entry name" value="Kunitz_BPTI"/>
    <property type="match status" value="1"/>
</dbReference>
<dbReference type="CDD" id="cd00109">
    <property type="entry name" value="Kunitz-type"/>
    <property type="match status" value="1"/>
</dbReference>
<protein>
    <submittedName>
        <fullName evidence="4">(California timema) hypothetical protein</fullName>
    </submittedName>
</protein>
<proteinExistence type="predicted"/>
<dbReference type="InterPro" id="IPR050098">
    <property type="entry name" value="TFPI/VKTCI-like"/>
</dbReference>
<evidence type="ECO:0000256" key="2">
    <source>
        <dbReference type="ARBA" id="ARBA00022900"/>
    </source>
</evidence>
<evidence type="ECO:0000313" key="4">
    <source>
        <dbReference type="EMBL" id="CAD7578764.1"/>
    </source>
</evidence>
<evidence type="ECO:0000259" key="3">
    <source>
        <dbReference type="PROSITE" id="PS50279"/>
    </source>
</evidence>
<dbReference type="SMART" id="SM00131">
    <property type="entry name" value="KU"/>
    <property type="match status" value="1"/>
</dbReference>
<dbReference type="PROSITE" id="PS50279">
    <property type="entry name" value="BPTI_KUNITZ_2"/>
    <property type="match status" value="1"/>
</dbReference>
<dbReference type="GO" id="GO:0004867">
    <property type="term" value="F:serine-type endopeptidase inhibitor activity"/>
    <property type="evidence" value="ECO:0007669"/>
    <property type="project" value="UniProtKB-KW"/>
</dbReference>
<keyword evidence="1" id="KW-0646">Protease inhibitor</keyword>
<dbReference type="PANTHER" id="PTHR10083">
    <property type="entry name" value="KUNITZ-TYPE PROTEASE INHIBITOR-RELATED"/>
    <property type="match status" value="1"/>
</dbReference>
<dbReference type="InterPro" id="IPR036880">
    <property type="entry name" value="Kunitz_BPTI_sf"/>
</dbReference>
<accession>A0A7R9JG96</accession>
<dbReference type="EMBL" id="OE188616">
    <property type="protein sequence ID" value="CAD7578764.1"/>
    <property type="molecule type" value="Genomic_DNA"/>
</dbReference>
<dbReference type="SUPFAM" id="SSF57362">
    <property type="entry name" value="BPTI-like"/>
    <property type="match status" value="1"/>
</dbReference>
<organism evidence="4">
    <name type="scientific">Timema californicum</name>
    <name type="common">California timema</name>
    <name type="synonym">Walking stick</name>
    <dbReference type="NCBI Taxonomy" id="61474"/>
    <lineage>
        <taxon>Eukaryota</taxon>
        <taxon>Metazoa</taxon>
        <taxon>Ecdysozoa</taxon>
        <taxon>Arthropoda</taxon>
        <taxon>Hexapoda</taxon>
        <taxon>Insecta</taxon>
        <taxon>Pterygota</taxon>
        <taxon>Neoptera</taxon>
        <taxon>Polyneoptera</taxon>
        <taxon>Phasmatodea</taxon>
        <taxon>Timematodea</taxon>
        <taxon>Timematoidea</taxon>
        <taxon>Timematidae</taxon>
        <taxon>Timema</taxon>
    </lineage>
</organism>
<gene>
    <name evidence="4" type="ORF">TCMB3V08_LOCUS11301</name>
</gene>